<reference evidence="2" key="1">
    <citation type="submission" date="2022-03" db="EMBL/GenBank/DDBJ databases">
        <authorList>
            <person name="Alioto T."/>
            <person name="Alioto T."/>
            <person name="Gomez Garrido J."/>
        </authorList>
    </citation>
    <scope>NUCLEOTIDE SEQUENCE</scope>
</reference>
<proteinExistence type="predicted"/>
<keyword evidence="1" id="KW-0812">Transmembrane</keyword>
<name>A0AAD1SK38_PELCU</name>
<organism evidence="2 3">
    <name type="scientific">Pelobates cultripes</name>
    <name type="common">Western spadefoot toad</name>
    <dbReference type="NCBI Taxonomy" id="61616"/>
    <lineage>
        <taxon>Eukaryota</taxon>
        <taxon>Metazoa</taxon>
        <taxon>Chordata</taxon>
        <taxon>Craniata</taxon>
        <taxon>Vertebrata</taxon>
        <taxon>Euteleostomi</taxon>
        <taxon>Amphibia</taxon>
        <taxon>Batrachia</taxon>
        <taxon>Anura</taxon>
        <taxon>Pelobatoidea</taxon>
        <taxon>Pelobatidae</taxon>
        <taxon>Pelobates</taxon>
    </lineage>
</organism>
<keyword evidence="1" id="KW-0472">Membrane</keyword>
<accession>A0AAD1SK38</accession>
<feature type="non-terminal residue" evidence="2">
    <location>
        <position position="59"/>
    </location>
</feature>
<dbReference type="Proteomes" id="UP001295444">
    <property type="component" value="Chromosome 06"/>
</dbReference>
<evidence type="ECO:0000256" key="1">
    <source>
        <dbReference type="SAM" id="Phobius"/>
    </source>
</evidence>
<gene>
    <name evidence="2" type="ORF">PECUL_23A035676</name>
</gene>
<dbReference type="EMBL" id="OW240917">
    <property type="protein sequence ID" value="CAH2300776.1"/>
    <property type="molecule type" value="Genomic_DNA"/>
</dbReference>
<evidence type="ECO:0000313" key="3">
    <source>
        <dbReference type="Proteomes" id="UP001295444"/>
    </source>
</evidence>
<sequence length="59" mass="6209">MASSEHVELVSGSGVATIFGTAVRWSIVLMSCVSLHVPVAIRWDFRPMFAGSVAVCSVG</sequence>
<keyword evidence="1" id="KW-1133">Transmembrane helix</keyword>
<dbReference type="AlphaFoldDB" id="A0AAD1SK38"/>
<evidence type="ECO:0000313" key="2">
    <source>
        <dbReference type="EMBL" id="CAH2300776.1"/>
    </source>
</evidence>
<feature type="transmembrane region" description="Helical" evidence="1">
    <location>
        <begin position="22"/>
        <end position="41"/>
    </location>
</feature>
<keyword evidence="3" id="KW-1185">Reference proteome</keyword>
<protein>
    <submittedName>
        <fullName evidence="2">Uncharacterized protein</fullName>
    </submittedName>
</protein>